<evidence type="ECO:0000256" key="1">
    <source>
        <dbReference type="SAM" id="SignalP"/>
    </source>
</evidence>
<evidence type="ECO:0000313" key="2">
    <source>
        <dbReference type="EMBL" id="MBF0872159.1"/>
    </source>
</evidence>
<dbReference type="Gene3D" id="1.20.1600.10">
    <property type="entry name" value="Outer membrane efflux proteins (OEP)"/>
    <property type="match status" value="1"/>
</dbReference>
<proteinExistence type="predicted"/>
<feature type="chain" id="PRO_5040152174" evidence="1">
    <location>
        <begin position="21"/>
        <end position="65"/>
    </location>
</feature>
<dbReference type="Proteomes" id="UP000661006">
    <property type="component" value="Unassembled WGS sequence"/>
</dbReference>
<gene>
    <name evidence="2" type="ORF">HKD32_15210</name>
</gene>
<reference evidence="2" key="2">
    <citation type="submission" date="2020-11" db="EMBL/GenBank/DDBJ databases">
        <title>Description of novel Gluconobacter species.</title>
        <authorList>
            <person name="Cleenwerck I."/>
            <person name="Cnockaert M."/>
            <person name="Borremans W."/>
            <person name="Wieme A.D."/>
            <person name="De Vuyst L."/>
            <person name="Vandamme P."/>
        </authorList>
    </citation>
    <scope>NUCLEOTIDE SEQUENCE</scope>
    <source>
        <strain evidence="2">R71697</strain>
    </source>
</reference>
<organism evidence="2 3">
    <name type="scientific">Gluconobacter japonicus</name>
    <dbReference type="NCBI Taxonomy" id="376620"/>
    <lineage>
        <taxon>Bacteria</taxon>
        <taxon>Pseudomonadati</taxon>
        <taxon>Pseudomonadota</taxon>
        <taxon>Alphaproteobacteria</taxon>
        <taxon>Acetobacterales</taxon>
        <taxon>Acetobacteraceae</taxon>
        <taxon>Gluconobacter</taxon>
    </lineage>
</organism>
<protein>
    <submittedName>
        <fullName evidence="2">Secretion protein</fullName>
    </submittedName>
</protein>
<dbReference type="AlphaFoldDB" id="A0A9Q2IVE7"/>
<comment type="caution">
    <text evidence="2">The sequence shown here is derived from an EMBL/GenBank/DDBJ whole genome shotgun (WGS) entry which is preliminary data.</text>
</comment>
<dbReference type="EMBL" id="JABCQN010000024">
    <property type="protein sequence ID" value="MBF0872159.1"/>
    <property type="molecule type" value="Genomic_DNA"/>
</dbReference>
<feature type="non-terminal residue" evidence="2">
    <location>
        <position position="65"/>
    </location>
</feature>
<accession>A0A9Q2IVE7</accession>
<dbReference type="PROSITE" id="PS51257">
    <property type="entry name" value="PROKAR_LIPOPROTEIN"/>
    <property type="match status" value="1"/>
</dbReference>
<name>A0A9Q2IVE7_GLUJA</name>
<evidence type="ECO:0000313" key="3">
    <source>
        <dbReference type="Proteomes" id="UP000661006"/>
    </source>
</evidence>
<sequence>MSRKLLTLALSTCLSLTACTVGPNFKPDRIKVPDSFVEQPHSVTAEEIARTEADMKDWWAQFHDP</sequence>
<feature type="signal peptide" evidence="1">
    <location>
        <begin position="1"/>
        <end position="20"/>
    </location>
</feature>
<keyword evidence="1" id="KW-0732">Signal</keyword>
<reference evidence="2" key="1">
    <citation type="submission" date="2020-04" db="EMBL/GenBank/DDBJ databases">
        <authorList>
            <person name="Sombolestani A."/>
        </authorList>
    </citation>
    <scope>NUCLEOTIDE SEQUENCE</scope>
    <source>
        <strain evidence="2">R71697</strain>
    </source>
</reference>